<name>A0A7X0DCR3_9HYPH</name>
<evidence type="ECO:0000256" key="1">
    <source>
        <dbReference type="SAM" id="MobiDB-lite"/>
    </source>
</evidence>
<organism evidence="2 3">
    <name type="scientific">Pseudorhizobium flavum</name>
    <dbReference type="NCBI Taxonomy" id="1335061"/>
    <lineage>
        <taxon>Bacteria</taxon>
        <taxon>Pseudomonadati</taxon>
        <taxon>Pseudomonadota</taxon>
        <taxon>Alphaproteobacteria</taxon>
        <taxon>Hyphomicrobiales</taxon>
        <taxon>Rhizobiaceae</taxon>
        <taxon>Rhizobium/Agrobacterium group</taxon>
        <taxon>Pseudorhizobium</taxon>
    </lineage>
</organism>
<evidence type="ECO:0000313" key="2">
    <source>
        <dbReference type="EMBL" id="MBB6179915.1"/>
    </source>
</evidence>
<protein>
    <submittedName>
        <fullName evidence="2">Uncharacterized protein</fullName>
    </submittedName>
</protein>
<sequence>MADLGALRDLPHSDLALIAIPNISAEDRLRLSVFSASLKLFCGTTPEGLVARTEPLRAAPPQSQNEPRRKAA</sequence>
<keyword evidence="3" id="KW-1185">Reference proteome</keyword>
<accession>A0A7X0DCR3</accession>
<dbReference type="EMBL" id="JACHEJ010000003">
    <property type="protein sequence ID" value="MBB6179915.1"/>
    <property type="molecule type" value="Genomic_DNA"/>
</dbReference>
<comment type="caution">
    <text evidence="2">The sequence shown here is derived from an EMBL/GenBank/DDBJ whole genome shotgun (WGS) entry which is preliminary data.</text>
</comment>
<dbReference type="AlphaFoldDB" id="A0A7X0DCR3"/>
<dbReference type="RefSeq" id="WP_139346312.1">
    <property type="nucleotide sequence ID" value="NZ_JACHEJ010000003.1"/>
</dbReference>
<proteinExistence type="predicted"/>
<feature type="region of interest" description="Disordered" evidence="1">
    <location>
        <begin position="51"/>
        <end position="72"/>
    </location>
</feature>
<evidence type="ECO:0000313" key="3">
    <source>
        <dbReference type="Proteomes" id="UP000535501"/>
    </source>
</evidence>
<reference evidence="2 3" key="1">
    <citation type="submission" date="2020-08" db="EMBL/GenBank/DDBJ databases">
        <title>Genomic Encyclopedia of Type Strains, Phase IV (KMG-IV): sequencing the most valuable type-strain genomes for metagenomic binning, comparative biology and taxonomic classification.</title>
        <authorList>
            <person name="Goeker M."/>
        </authorList>
    </citation>
    <scope>NUCLEOTIDE SEQUENCE [LARGE SCALE GENOMIC DNA]</scope>
    <source>
        <strain evidence="2 3">DSM 102134</strain>
    </source>
</reference>
<dbReference type="Proteomes" id="UP000535501">
    <property type="component" value="Unassembled WGS sequence"/>
</dbReference>
<gene>
    <name evidence="2" type="ORF">HNQ75_001883</name>
</gene>